<organism evidence="2 3">
    <name type="scientific">Achaetomium macrosporum</name>
    <dbReference type="NCBI Taxonomy" id="79813"/>
    <lineage>
        <taxon>Eukaryota</taxon>
        <taxon>Fungi</taxon>
        <taxon>Dikarya</taxon>
        <taxon>Ascomycota</taxon>
        <taxon>Pezizomycotina</taxon>
        <taxon>Sordariomycetes</taxon>
        <taxon>Sordariomycetidae</taxon>
        <taxon>Sordariales</taxon>
        <taxon>Chaetomiaceae</taxon>
        <taxon>Achaetomium</taxon>
    </lineage>
</organism>
<dbReference type="PANTHER" id="PTHR22934">
    <property type="entry name" value="PROTEIN ESC1/WETA-RELATED"/>
    <property type="match status" value="1"/>
</dbReference>
<reference evidence="2" key="2">
    <citation type="submission" date="2023-05" db="EMBL/GenBank/DDBJ databases">
        <authorList>
            <consortium name="Lawrence Berkeley National Laboratory"/>
            <person name="Steindorff A."/>
            <person name="Hensen N."/>
            <person name="Bonometti L."/>
            <person name="Westerberg I."/>
            <person name="Brannstrom I.O."/>
            <person name="Guillou S."/>
            <person name="Cros-Aarteil S."/>
            <person name="Calhoun S."/>
            <person name="Haridas S."/>
            <person name="Kuo A."/>
            <person name="Mondo S."/>
            <person name="Pangilinan J."/>
            <person name="Riley R."/>
            <person name="Labutti K."/>
            <person name="Andreopoulos B."/>
            <person name="Lipzen A."/>
            <person name="Chen C."/>
            <person name="Yanf M."/>
            <person name="Daum C."/>
            <person name="Ng V."/>
            <person name="Clum A."/>
            <person name="Ohm R."/>
            <person name="Martin F."/>
            <person name="Silar P."/>
            <person name="Natvig D."/>
            <person name="Lalanne C."/>
            <person name="Gautier V."/>
            <person name="Ament-Velasquez S.L."/>
            <person name="Kruys A."/>
            <person name="Hutchinson M.I."/>
            <person name="Powell A.J."/>
            <person name="Barry K."/>
            <person name="Miller A.N."/>
            <person name="Grigoriev I.V."/>
            <person name="Debuchy R."/>
            <person name="Gladieux P."/>
            <person name="Thoren M.H."/>
            <person name="Johannesson H."/>
        </authorList>
    </citation>
    <scope>NUCLEOTIDE SEQUENCE</scope>
    <source>
        <strain evidence="2">CBS 532.94</strain>
    </source>
</reference>
<feature type="compositionally biased region" description="Polar residues" evidence="1">
    <location>
        <begin position="550"/>
        <end position="560"/>
    </location>
</feature>
<gene>
    <name evidence="2" type="ORF">C8A03DRAFT_17514</name>
</gene>
<evidence type="ECO:0000256" key="1">
    <source>
        <dbReference type="SAM" id="MobiDB-lite"/>
    </source>
</evidence>
<keyword evidence="3" id="KW-1185">Reference proteome</keyword>
<dbReference type="Proteomes" id="UP001303760">
    <property type="component" value="Unassembled WGS sequence"/>
</dbReference>
<feature type="compositionally biased region" description="Polar residues" evidence="1">
    <location>
        <begin position="281"/>
        <end position="290"/>
    </location>
</feature>
<feature type="compositionally biased region" description="Polar residues" evidence="1">
    <location>
        <begin position="413"/>
        <end position="426"/>
    </location>
</feature>
<proteinExistence type="predicted"/>
<accession>A0AAN7C5H5</accession>
<name>A0AAN7C5H5_9PEZI</name>
<protein>
    <submittedName>
        <fullName evidence="2">Uncharacterized protein</fullName>
    </submittedName>
</protein>
<feature type="compositionally biased region" description="Polar residues" evidence="1">
    <location>
        <begin position="500"/>
        <end position="509"/>
    </location>
</feature>
<feature type="compositionally biased region" description="Polar residues" evidence="1">
    <location>
        <begin position="736"/>
        <end position="746"/>
    </location>
</feature>
<feature type="compositionally biased region" description="Polar residues" evidence="1">
    <location>
        <begin position="909"/>
        <end position="930"/>
    </location>
</feature>
<feature type="compositionally biased region" description="Polar residues" evidence="1">
    <location>
        <begin position="780"/>
        <end position="792"/>
    </location>
</feature>
<comment type="caution">
    <text evidence="2">The sequence shown here is derived from an EMBL/GenBank/DDBJ whole genome shotgun (WGS) entry which is preliminary data.</text>
</comment>
<dbReference type="EMBL" id="MU860238">
    <property type="protein sequence ID" value="KAK4235783.1"/>
    <property type="molecule type" value="Genomic_DNA"/>
</dbReference>
<feature type="compositionally biased region" description="Polar residues" evidence="1">
    <location>
        <begin position="434"/>
        <end position="444"/>
    </location>
</feature>
<feature type="compositionally biased region" description="Polar residues" evidence="1">
    <location>
        <begin position="640"/>
        <end position="661"/>
    </location>
</feature>
<feature type="compositionally biased region" description="Low complexity" evidence="1">
    <location>
        <begin position="827"/>
        <end position="851"/>
    </location>
</feature>
<feature type="region of interest" description="Disordered" evidence="1">
    <location>
        <begin position="323"/>
        <end position="930"/>
    </location>
</feature>
<feature type="compositionally biased region" description="Low complexity" evidence="1">
    <location>
        <begin position="793"/>
        <end position="820"/>
    </location>
</feature>
<feature type="compositionally biased region" description="Polar residues" evidence="1">
    <location>
        <begin position="517"/>
        <end position="528"/>
    </location>
</feature>
<feature type="region of interest" description="Disordered" evidence="1">
    <location>
        <begin position="235"/>
        <end position="300"/>
    </location>
</feature>
<feature type="compositionally biased region" description="Polar residues" evidence="1">
    <location>
        <begin position="323"/>
        <end position="335"/>
    </location>
</feature>
<feature type="compositionally biased region" description="Polar residues" evidence="1">
    <location>
        <begin position="859"/>
        <end position="900"/>
    </location>
</feature>
<evidence type="ECO:0000313" key="2">
    <source>
        <dbReference type="EMBL" id="KAK4235783.1"/>
    </source>
</evidence>
<feature type="region of interest" description="Disordered" evidence="1">
    <location>
        <begin position="1"/>
        <end position="43"/>
    </location>
</feature>
<sequence>MPSLPAPPDQPAPTAQTAQTSSDSSVPAAGPGPAPTAGFGILTSEPDALTGIFRDGRIRNPVPSKLKGVTDGSKGKFGVMQIEVAGRAEAIDRDAEAKRTSESTELAARRAFESGYVALRRSRFVHIPDEPVAQPVAQPFVPPAAPPPASNQFQRRTPLGPEETKAEQARLLTLLRSLHPVLVVDQICKALAFFGGIPGAPPPANGGFPESAEANGPGSLFVGWIAEIFPRLGGNSAQPRLDPAQQLDNPQPVKRKRGRPKGSKATKARKDKGVKKGPSRTRPNTGQHQASDGADESWVDVEDSGVATADDVDANVMLLAQATSPHPQPGTSHSGMVSGAPTQTPTATPRTALPGGPSASGTAADGMSSARRRGRPKGSRNRPKDPVANTVQAPGGTSQTEAQPSREAHPPSQGRQVPQTDQTAQAGTGPVGPQSFTAVNSTSPATAKTRAGRARGTEPKQQAQGQHAQVARGSEQQGGSGHPVSTNSAQVPAYRLAQTVHGSRAQSLTLPIPPTASPSQANPSNNPGQKRKRKRDSGAEAPQARLNEEGNASTSVSQEASGRPVPPMSSNPRQTAVAAAAQEPPPKRQRKVKESRAPARSGNEAAAHATAGTPATASAEVCSSSSMPNPSSIPGPTPSPVSTQKSQPALATSTVTESQVAGSMHSPQHGHFEEQSSTMENYEAQLQTQFEQQSEVGSRSLASQSTSDPAQLLTALPQQPQQHQQFRQQHQNQQHSSAALGQSPNLQPQSVRSPAVSSSSVTAQQQQQQPQQHTKAPQSNYNQYRVPSSQFRQHQQQSYVTSQPQQYASNQQSYSASQSYSGGGQQQLGSQQRYQHQLATSSAGTASYTTHHTSHVGAPTSSDFSAADNNYRGSVTTLSNPSYGQRSQSVTPSATTSFRAGSTHGLSEHSPQFGTGNAGLQQRPASTSQLTSQSMQGLAGVQPFPGNTAAEWSLFDTPHLDASGQQGGMGSSNANYGMSAASVRASSNSGSGFAATGLTSFDTSSLGGGDRFYGIGRR</sequence>
<feature type="compositionally biased region" description="Low complexity" evidence="1">
    <location>
        <begin position="339"/>
        <end position="357"/>
    </location>
</feature>
<feature type="compositionally biased region" description="Polar residues" evidence="1">
    <location>
        <begin position="389"/>
        <end position="403"/>
    </location>
</feature>
<feature type="compositionally biased region" description="Low complexity" evidence="1">
    <location>
        <begin position="12"/>
        <end position="40"/>
    </location>
</feature>
<feature type="compositionally biased region" description="Low complexity" evidence="1">
    <location>
        <begin position="747"/>
        <end position="779"/>
    </location>
</feature>
<feature type="compositionally biased region" description="Low complexity" evidence="1">
    <location>
        <begin position="718"/>
        <end position="735"/>
    </location>
</feature>
<feature type="compositionally biased region" description="Basic residues" evidence="1">
    <location>
        <begin position="253"/>
        <end position="279"/>
    </location>
</feature>
<dbReference type="PANTHER" id="PTHR22934:SF24">
    <property type="entry name" value="DNA METHYLATION MODULATOR-2"/>
    <property type="match status" value="1"/>
</dbReference>
<reference evidence="2" key="1">
    <citation type="journal article" date="2023" name="Mol. Phylogenet. Evol.">
        <title>Genome-scale phylogeny and comparative genomics of the fungal order Sordariales.</title>
        <authorList>
            <person name="Hensen N."/>
            <person name="Bonometti L."/>
            <person name="Westerberg I."/>
            <person name="Brannstrom I.O."/>
            <person name="Guillou S."/>
            <person name="Cros-Aarteil S."/>
            <person name="Calhoun S."/>
            <person name="Haridas S."/>
            <person name="Kuo A."/>
            <person name="Mondo S."/>
            <person name="Pangilinan J."/>
            <person name="Riley R."/>
            <person name="LaButti K."/>
            <person name="Andreopoulos B."/>
            <person name="Lipzen A."/>
            <person name="Chen C."/>
            <person name="Yan M."/>
            <person name="Daum C."/>
            <person name="Ng V."/>
            <person name="Clum A."/>
            <person name="Steindorff A."/>
            <person name="Ohm R.A."/>
            <person name="Martin F."/>
            <person name="Silar P."/>
            <person name="Natvig D.O."/>
            <person name="Lalanne C."/>
            <person name="Gautier V."/>
            <person name="Ament-Velasquez S.L."/>
            <person name="Kruys A."/>
            <person name="Hutchinson M.I."/>
            <person name="Powell A.J."/>
            <person name="Barry K."/>
            <person name="Miller A.N."/>
            <person name="Grigoriev I.V."/>
            <person name="Debuchy R."/>
            <person name="Gladieux P."/>
            <person name="Hiltunen Thoren M."/>
            <person name="Johannesson H."/>
        </authorList>
    </citation>
    <scope>NUCLEOTIDE SEQUENCE</scope>
    <source>
        <strain evidence="2">CBS 532.94</strain>
    </source>
</reference>
<feature type="compositionally biased region" description="Pro residues" evidence="1">
    <location>
        <begin position="1"/>
        <end position="11"/>
    </location>
</feature>
<feature type="compositionally biased region" description="Basic residues" evidence="1">
    <location>
        <begin position="370"/>
        <end position="381"/>
    </location>
</feature>
<feature type="compositionally biased region" description="Low complexity" evidence="1">
    <location>
        <begin position="605"/>
        <end position="630"/>
    </location>
</feature>
<dbReference type="AlphaFoldDB" id="A0AAN7C5H5"/>
<feature type="compositionally biased region" description="Polar residues" evidence="1">
    <location>
        <begin position="675"/>
        <end position="709"/>
    </location>
</feature>
<evidence type="ECO:0000313" key="3">
    <source>
        <dbReference type="Proteomes" id="UP001303760"/>
    </source>
</evidence>
<dbReference type="InterPro" id="IPR040112">
    <property type="entry name" value="WetA"/>
</dbReference>